<evidence type="ECO:0000313" key="1">
    <source>
        <dbReference type="EMBL" id="VDP53712.1"/>
    </source>
</evidence>
<proteinExistence type="predicted"/>
<dbReference type="EMBL" id="UZAL01030426">
    <property type="protein sequence ID" value="VDP53712.1"/>
    <property type="molecule type" value="Genomic_DNA"/>
</dbReference>
<reference evidence="1 2" key="1">
    <citation type="submission" date="2018-11" db="EMBL/GenBank/DDBJ databases">
        <authorList>
            <consortium name="Pathogen Informatics"/>
        </authorList>
    </citation>
    <scope>NUCLEOTIDE SEQUENCE [LARGE SCALE GENOMIC DNA]</scope>
    <source>
        <strain>Denwood</strain>
        <strain evidence="2">Zambia</strain>
    </source>
</reference>
<accession>A0A183P7C9</accession>
<protein>
    <submittedName>
        <fullName evidence="1">Uncharacterized protein</fullName>
    </submittedName>
</protein>
<dbReference type="AlphaFoldDB" id="A0A183P7C9"/>
<name>A0A183P7C9_9TREM</name>
<gene>
    <name evidence="1" type="ORF">SMTD_LOCUS10265</name>
</gene>
<keyword evidence="2" id="KW-1185">Reference proteome</keyword>
<dbReference type="Proteomes" id="UP000269396">
    <property type="component" value="Unassembled WGS sequence"/>
</dbReference>
<organism evidence="1 2">
    <name type="scientific">Schistosoma mattheei</name>
    <dbReference type="NCBI Taxonomy" id="31246"/>
    <lineage>
        <taxon>Eukaryota</taxon>
        <taxon>Metazoa</taxon>
        <taxon>Spiralia</taxon>
        <taxon>Lophotrochozoa</taxon>
        <taxon>Platyhelminthes</taxon>
        <taxon>Trematoda</taxon>
        <taxon>Digenea</taxon>
        <taxon>Strigeidida</taxon>
        <taxon>Schistosomatoidea</taxon>
        <taxon>Schistosomatidae</taxon>
        <taxon>Schistosoma</taxon>
    </lineage>
</organism>
<sequence>MTIAIIIEDQGTQGAINQTMTTSTHVRLLYISL</sequence>
<evidence type="ECO:0000313" key="2">
    <source>
        <dbReference type="Proteomes" id="UP000269396"/>
    </source>
</evidence>